<evidence type="ECO:0008006" key="5">
    <source>
        <dbReference type="Google" id="ProtNLM"/>
    </source>
</evidence>
<reference evidence="3 4" key="1">
    <citation type="journal article" date="2015" name="Genome Announc.">
        <title>Draft Genome Sequence of Filamentous Marine Cyanobacterium Lyngbya confervoides Strain BDU141951.</title>
        <authorList>
            <person name="Chandrababunaidu M.M."/>
            <person name="Sen D."/>
            <person name="Tripathy S."/>
        </authorList>
    </citation>
    <scope>NUCLEOTIDE SEQUENCE [LARGE SCALE GENOMIC DNA]</scope>
    <source>
        <strain evidence="3 4">BDU141951</strain>
    </source>
</reference>
<feature type="compositionally biased region" description="Pro residues" evidence="1">
    <location>
        <begin position="247"/>
        <end position="260"/>
    </location>
</feature>
<feature type="region of interest" description="Disordered" evidence="1">
    <location>
        <begin position="240"/>
        <end position="264"/>
    </location>
</feature>
<accession>A0ABD4T1D0</accession>
<dbReference type="PROSITE" id="PS00409">
    <property type="entry name" value="PROKAR_NTER_METHYL"/>
    <property type="match status" value="1"/>
</dbReference>
<organism evidence="3 4">
    <name type="scientific">Lyngbya confervoides BDU141951</name>
    <dbReference type="NCBI Taxonomy" id="1574623"/>
    <lineage>
        <taxon>Bacteria</taxon>
        <taxon>Bacillati</taxon>
        <taxon>Cyanobacteriota</taxon>
        <taxon>Cyanophyceae</taxon>
        <taxon>Oscillatoriophycideae</taxon>
        <taxon>Oscillatoriales</taxon>
        <taxon>Microcoleaceae</taxon>
        <taxon>Lyngbya</taxon>
    </lineage>
</organism>
<gene>
    <name evidence="3" type="ORF">QQ91_0004885</name>
</gene>
<evidence type="ECO:0000313" key="4">
    <source>
        <dbReference type="Proteomes" id="UP000031561"/>
    </source>
</evidence>
<feature type="transmembrane region" description="Helical" evidence="2">
    <location>
        <begin position="21"/>
        <end position="43"/>
    </location>
</feature>
<sequence length="445" mass="47739">MIFSHWKFPRPSSSGFSLPELIIGAGLVGMTVLLGGVGMTSVLNSNQVSSAETERQSELSRAMEFINAEIRQAQSVRVIPADDLPQQFWDSLNGSEINPSRSAIRPILQLEFSSQPNLPVVYYIAEPSGNGLWRGQQLVLRWGPDFDAEGDYGATPMPLNDWKHRVLVDSLDGGQLTEVPPTCPEGWNRSPAGDQAIASVGFYACIAPSARMANLFQLGQINKPLSRNASIRLKSQSYSRSNTMWASPPPSDPPDPPCPAPSSGVFQFTPQGPCITQTSTITVKFMGGAITCGPGGPTIGTASQIVLLKPNQTSETVAISNQLNQPITLNNVPAGTRVKLVGERLPLAGSNCGTSFQVNSLDQQGSQVLTLANGSSVPQIEPFDGQTPIEDFVAGILDLQTQQITIEDQQLVFLFEVGTTNPQSSAYDFQDIIVLADIQPVVSSN</sequence>
<dbReference type="EMBL" id="JTHE03000034">
    <property type="protein sequence ID" value="MCM1982165.1"/>
    <property type="molecule type" value="Genomic_DNA"/>
</dbReference>
<evidence type="ECO:0000256" key="2">
    <source>
        <dbReference type="SAM" id="Phobius"/>
    </source>
</evidence>
<dbReference type="Proteomes" id="UP000031561">
    <property type="component" value="Unassembled WGS sequence"/>
</dbReference>
<evidence type="ECO:0000256" key="1">
    <source>
        <dbReference type="SAM" id="MobiDB-lite"/>
    </source>
</evidence>
<evidence type="ECO:0000313" key="3">
    <source>
        <dbReference type="EMBL" id="MCM1982165.1"/>
    </source>
</evidence>
<proteinExistence type="predicted"/>
<keyword evidence="2" id="KW-0812">Transmembrane</keyword>
<keyword evidence="2" id="KW-1133">Transmembrane helix</keyword>
<name>A0ABD4T1D0_9CYAN</name>
<keyword evidence="2" id="KW-0472">Membrane</keyword>
<dbReference type="AlphaFoldDB" id="A0ABD4T1D0"/>
<protein>
    <recommendedName>
        <fullName evidence="5">Prepilin-type N-terminal cleavage/methylation domain-containing protein</fullName>
    </recommendedName>
</protein>
<dbReference type="RefSeq" id="WP_250833263.1">
    <property type="nucleotide sequence ID" value="NZ_JTHE03000034.1"/>
</dbReference>
<dbReference type="InterPro" id="IPR012902">
    <property type="entry name" value="N_methyl_site"/>
</dbReference>
<keyword evidence="4" id="KW-1185">Reference proteome</keyword>
<comment type="caution">
    <text evidence="3">The sequence shown here is derived from an EMBL/GenBank/DDBJ whole genome shotgun (WGS) entry which is preliminary data.</text>
</comment>